<dbReference type="PROSITE" id="PS50995">
    <property type="entry name" value="HTH_MARR_2"/>
    <property type="match status" value="1"/>
</dbReference>
<feature type="domain" description="HTH marR-type" evidence="1">
    <location>
        <begin position="1"/>
        <end position="150"/>
    </location>
</feature>
<dbReference type="InterPro" id="IPR000835">
    <property type="entry name" value="HTH_MarR-typ"/>
</dbReference>
<dbReference type="InterPro" id="IPR039422">
    <property type="entry name" value="MarR/SlyA-like"/>
</dbReference>
<comment type="caution">
    <text evidence="2">The sequence shown here is derived from an EMBL/GenBank/DDBJ whole genome shotgun (WGS) entry which is preliminary data.</text>
</comment>
<evidence type="ECO:0000313" key="2">
    <source>
        <dbReference type="EMBL" id="GGB21421.1"/>
    </source>
</evidence>
<gene>
    <name evidence="2" type="ORF">GCM10011380_08730</name>
</gene>
<protein>
    <submittedName>
        <fullName evidence="2">MarR family transcriptional regulator</fullName>
    </submittedName>
</protein>
<dbReference type="Pfam" id="PF12802">
    <property type="entry name" value="MarR_2"/>
    <property type="match status" value="1"/>
</dbReference>
<dbReference type="SUPFAM" id="SSF46785">
    <property type="entry name" value="Winged helix' DNA-binding domain"/>
    <property type="match status" value="1"/>
</dbReference>
<dbReference type="AlphaFoldDB" id="A0A916WQX8"/>
<reference evidence="2" key="2">
    <citation type="submission" date="2020-09" db="EMBL/GenBank/DDBJ databases">
        <authorList>
            <person name="Sun Q."/>
            <person name="Zhou Y."/>
        </authorList>
    </citation>
    <scope>NUCLEOTIDE SEQUENCE</scope>
    <source>
        <strain evidence="2">CGMCC 1.15330</strain>
    </source>
</reference>
<evidence type="ECO:0000259" key="1">
    <source>
        <dbReference type="PROSITE" id="PS50995"/>
    </source>
</evidence>
<dbReference type="InterPro" id="IPR036388">
    <property type="entry name" value="WH-like_DNA-bd_sf"/>
</dbReference>
<dbReference type="Proteomes" id="UP000623067">
    <property type="component" value="Unassembled WGS sequence"/>
</dbReference>
<sequence length="163" mass="18452">MTAILLPSPDLFLREDAIRGGMDLIFFTNTRYLKSADERLAAAGLGRAHHRVMYFVQRKPDITVSELHQILGITKQSYNRVAKDLIARNLMIQRVGEKDRRHRLLRLTDEGAALERTIFEELHGKVAHAYSAAGGEAVRGFWSVLQHLIGEEGRTMFGAVQRL</sequence>
<evidence type="ECO:0000313" key="3">
    <source>
        <dbReference type="Proteomes" id="UP000623067"/>
    </source>
</evidence>
<dbReference type="SMART" id="SM00347">
    <property type="entry name" value="HTH_MARR"/>
    <property type="match status" value="1"/>
</dbReference>
<dbReference type="PANTHER" id="PTHR33164:SF44">
    <property type="entry name" value="TRANSCRIPTIONAL REGULATORY PROTEIN"/>
    <property type="match status" value="1"/>
</dbReference>
<dbReference type="Gene3D" id="1.10.10.10">
    <property type="entry name" value="Winged helix-like DNA-binding domain superfamily/Winged helix DNA-binding domain"/>
    <property type="match status" value="1"/>
</dbReference>
<dbReference type="EMBL" id="BMIH01000001">
    <property type="protein sequence ID" value="GGB21421.1"/>
    <property type="molecule type" value="Genomic_DNA"/>
</dbReference>
<reference evidence="2" key="1">
    <citation type="journal article" date="2014" name="Int. J. Syst. Evol. Microbiol.">
        <title>Complete genome sequence of Corynebacterium casei LMG S-19264T (=DSM 44701T), isolated from a smear-ripened cheese.</title>
        <authorList>
            <consortium name="US DOE Joint Genome Institute (JGI-PGF)"/>
            <person name="Walter F."/>
            <person name="Albersmeier A."/>
            <person name="Kalinowski J."/>
            <person name="Ruckert C."/>
        </authorList>
    </citation>
    <scope>NUCLEOTIDE SEQUENCE</scope>
    <source>
        <strain evidence="2">CGMCC 1.15330</strain>
    </source>
</reference>
<name>A0A916WQX8_9SPHN</name>
<dbReference type="GO" id="GO:0006950">
    <property type="term" value="P:response to stress"/>
    <property type="evidence" value="ECO:0007669"/>
    <property type="project" value="TreeGrafter"/>
</dbReference>
<dbReference type="GO" id="GO:0003700">
    <property type="term" value="F:DNA-binding transcription factor activity"/>
    <property type="evidence" value="ECO:0007669"/>
    <property type="project" value="InterPro"/>
</dbReference>
<organism evidence="2 3">
    <name type="scientific">Sphingomonas metalli</name>
    <dbReference type="NCBI Taxonomy" id="1779358"/>
    <lineage>
        <taxon>Bacteria</taxon>
        <taxon>Pseudomonadati</taxon>
        <taxon>Pseudomonadota</taxon>
        <taxon>Alphaproteobacteria</taxon>
        <taxon>Sphingomonadales</taxon>
        <taxon>Sphingomonadaceae</taxon>
        <taxon>Sphingomonas</taxon>
    </lineage>
</organism>
<dbReference type="RefSeq" id="WP_188657450.1">
    <property type="nucleotide sequence ID" value="NZ_BMIH01000001.1"/>
</dbReference>
<keyword evidence="3" id="KW-1185">Reference proteome</keyword>
<dbReference type="InterPro" id="IPR036390">
    <property type="entry name" value="WH_DNA-bd_sf"/>
</dbReference>
<proteinExistence type="predicted"/>
<dbReference type="PANTHER" id="PTHR33164">
    <property type="entry name" value="TRANSCRIPTIONAL REGULATOR, MARR FAMILY"/>
    <property type="match status" value="1"/>
</dbReference>
<accession>A0A916WQX8</accession>